<protein>
    <submittedName>
        <fullName evidence="2">Uncharacterized protein</fullName>
    </submittedName>
</protein>
<name>A0ABD0JCK0_9CAEN</name>
<dbReference type="EMBL" id="JACVVK020000497">
    <property type="protein sequence ID" value="KAK7471335.1"/>
    <property type="molecule type" value="Genomic_DNA"/>
</dbReference>
<gene>
    <name evidence="2" type="ORF">BaRGS_00036010</name>
</gene>
<dbReference type="Pfam" id="PF15874">
    <property type="entry name" value="Il2rg"/>
    <property type="match status" value="1"/>
</dbReference>
<accession>A0ABD0JCK0</accession>
<dbReference type="InterPro" id="IPR039471">
    <property type="entry name" value="CXorf65-like"/>
</dbReference>
<evidence type="ECO:0000256" key="1">
    <source>
        <dbReference type="SAM" id="MobiDB-lite"/>
    </source>
</evidence>
<reference evidence="2 3" key="1">
    <citation type="journal article" date="2023" name="Sci. Data">
        <title>Genome assembly of the Korean intertidal mud-creeper Batillaria attramentaria.</title>
        <authorList>
            <person name="Patra A.K."/>
            <person name="Ho P.T."/>
            <person name="Jun S."/>
            <person name="Lee S.J."/>
            <person name="Kim Y."/>
            <person name="Won Y.J."/>
        </authorList>
    </citation>
    <scope>NUCLEOTIDE SEQUENCE [LARGE SCALE GENOMIC DNA]</scope>
    <source>
        <strain evidence="2">Wonlab-2016</strain>
    </source>
</reference>
<evidence type="ECO:0000313" key="3">
    <source>
        <dbReference type="Proteomes" id="UP001519460"/>
    </source>
</evidence>
<dbReference type="PANTHER" id="PTHR33887:SF5">
    <property type="entry name" value="PB1 DOMAIN-CONTAINING PROTEIN"/>
    <property type="match status" value="1"/>
</dbReference>
<organism evidence="2 3">
    <name type="scientific">Batillaria attramentaria</name>
    <dbReference type="NCBI Taxonomy" id="370345"/>
    <lineage>
        <taxon>Eukaryota</taxon>
        <taxon>Metazoa</taxon>
        <taxon>Spiralia</taxon>
        <taxon>Lophotrochozoa</taxon>
        <taxon>Mollusca</taxon>
        <taxon>Gastropoda</taxon>
        <taxon>Caenogastropoda</taxon>
        <taxon>Sorbeoconcha</taxon>
        <taxon>Cerithioidea</taxon>
        <taxon>Batillariidae</taxon>
        <taxon>Batillaria</taxon>
    </lineage>
</organism>
<dbReference type="PANTHER" id="PTHR33887">
    <property type="entry name" value="PB1 DOMAIN-CONTAINING PROTEIN"/>
    <property type="match status" value="1"/>
</dbReference>
<dbReference type="AlphaFoldDB" id="A0ABD0JCK0"/>
<feature type="region of interest" description="Disordered" evidence="1">
    <location>
        <begin position="116"/>
        <end position="167"/>
    </location>
</feature>
<sequence>MYVTVRFGEGQEAIFNPNCKNVALLRSIRDRCLRLEEDVETLCAEIELSDESGNIKFLRDSPMRYANEILNDREILVLLRVEKHEGTLASYTPLLKDEEAITEEFLSRLCVRDETDGRPESRRVKSNMRRSPGEKDKDGRHRKTDRSKNHIKPEKVTRSRSRQGSRQ</sequence>
<feature type="compositionally biased region" description="Basic residues" evidence="1">
    <location>
        <begin position="158"/>
        <end position="167"/>
    </location>
</feature>
<comment type="caution">
    <text evidence="2">The sequence shown here is derived from an EMBL/GenBank/DDBJ whole genome shotgun (WGS) entry which is preliminary data.</text>
</comment>
<keyword evidence="3" id="KW-1185">Reference proteome</keyword>
<proteinExistence type="predicted"/>
<evidence type="ECO:0000313" key="2">
    <source>
        <dbReference type="EMBL" id="KAK7471335.1"/>
    </source>
</evidence>
<dbReference type="Proteomes" id="UP001519460">
    <property type="component" value="Unassembled WGS sequence"/>
</dbReference>
<feature type="compositionally biased region" description="Basic and acidic residues" evidence="1">
    <location>
        <begin position="146"/>
        <end position="157"/>
    </location>
</feature>